<organism evidence="2 3">
    <name type="scientific">Mollisia scopiformis</name>
    <name type="common">Conifer needle endophyte fungus</name>
    <name type="synonym">Phialocephala scopiformis</name>
    <dbReference type="NCBI Taxonomy" id="149040"/>
    <lineage>
        <taxon>Eukaryota</taxon>
        <taxon>Fungi</taxon>
        <taxon>Dikarya</taxon>
        <taxon>Ascomycota</taxon>
        <taxon>Pezizomycotina</taxon>
        <taxon>Leotiomycetes</taxon>
        <taxon>Helotiales</taxon>
        <taxon>Mollisiaceae</taxon>
        <taxon>Mollisia</taxon>
    </lineage>
</organism>
<feature type="region of interest" description="Disordered" evidence="1">
    <location>
        <begin position="305"/>
        <end position="378"/>
    </location>
</feature>
<dbReference type="Proteomes" id="UP000070700">
    <property type="component" value="Unassembled WGS sequence"/>
</dbReference>
<evidence type="ECO:0008006" key="4">
    <source>
        <dbReference type="Google" id="ProtNLM"/>
    </source>
</evidence>
<feature type="compositionally biased region" description="Basic and acidic residues" evidence="1">
    <location>
        <begin position="337"/>
        <end position="352"/>
    </location>
</feature>
<dbReference type="GeneID" id="28829366"/>
<evidence type="ECO:0000313" key="3">
    <source>
        <dbReference type="Proteomes" id="UP000070700"/>
    </source>
</evidence>
<proteinExistence type="predicted"/>
<evidence type="ECO:0000313" key="2">
    <source>
        <dbReference type="EMBL" id="KUJ18492.1"/>
    </source>
</evidence>
<dbReference type="InParanoid" id="A0A194XFE6"/>
<feature type="compositionally biased region" description="Basic and acidic residues" evidence="1">
    <location>
        <begin position="312"/>
        <end position="330"/>
    </location>
</feature>
<feature type="compositionally biased region" description="Acidic residues" evidence="1">
    <location>
        <begin position="368"/>
        <end position="378"/>
    </location>
</feature>
<dbReference type="KEGG" id="psco:LY89DRAFT_732051"/>
<dbReference type="AlphaFoldDB" id="A0A194XFE6"/>
<sequence>MEGFSGFNNTWTCKAHSELDCSVCRPLRQWFEVLGGSLVCRLHRKQACSACPIATNFWVGSTQVGSTNLRFWKMKATDFKSFTIPELALPLTSLLQPSLPTPLLPSISLDNLGNAPHKMNRIRLRARAHDNSMMVYIGGYGKPKSGFAAAAFIYDRHHTDQDTKSGIALKLEKLGPYGELSTQCSVGASLRAAIAVLQYKNWADEFEGEASLVITTCDKDVSAARKRISEWREKIKVSKGTVHPTSCRGLWQLFAWEIEAYKARNMTVRMLPVTKSEISHVIRLAKSHLESYTTHQEEDFRALRGYMPSENAKGKGGDVRESQLQEREGEGSGINSEEEKLTFGSEEEHGGEYNKGVSGEEGNYGEQNELEDGDREIS</sequence>
<reference evidence="2 3" key="1">
    <citation type="submission" date="2015-10" db="EMBL/GenBank/DDBJ databases">
        <title>Full genome of DAOMC 229536 Phialocephala scopiformis, a fungal endophyte of spruce producing the potent anti-insectan compound rugulosin.</title>
        <authorList>
            <consortium name="DOE Joint Genome Institute"/>
            <person name="Walker A.K."/>
            <person name="Frasz S.L."/>
            <person name="Seifert K.A."/>
            <person name="Miller J.D."/>
            <person name="Mondo S.J."/>
            <person name="Labutti K."/>
            <person name="Lipzen A."/>
            <person name="Dockter R."/>
            <person name="Kennedy M."/>
            <person name="Grigoriev I.V."/>
            <person name="Spatafora J.W."/>
        </authorList>
    </citation>
    <scope>NUCLEOTIDE SEQUENCE [LARGE SCALE GENOMIC DNA]</scope>
    <source>
        <strain evidence="2 3">CBS 120377</strain>
    </source>
</reference>
<protein>
    <recommendedName>
        <fullName evidence="4">RNase H type-1 domain-containing protein</fullName>
    </recommendedName>
</protein>
<dbReference type="EMBL" id="KQ947412">
    <property type="protein sequence ID" value="KUJ18492.1"/>
    <property type="molecule type" value="Genomic_DNA"/>
</dbReference>
<dbReference type="RefSeq" id="XP_018072847.1">
    <property type="nucleotide sequence ID" value="XM_018219640.1"/>
</dbReference>
<name>A0A194XFE6_MOLSC</name>
<evidence type="ECO:0000256" key="1">
    <source>
        <dbReference type="SAM" id="MobiDB-lite"/>
    </source>
</evidence>
<accession>A0A194XFE6</accession>
<dbReference type="OrthoDB" id="407198at2759"/>
<gene>
    <name evidence="2" type="ORF">LY89DRAFT_732051</name>
</gene>
<keyword evidence="3" id="KW-1185">Reference proteome</keyword>